<keyword evidence="8" id="KW-0472">Membrane</keyword>
<keyword evidence="7" id="KW-0503">Monooxygenase</keyword>
<evidence type="ECO:0000256" key="2">
    <source>
        <dbReference type="ARBA" id="ARBA00010617"/>
    </source>
</evidence>
<dbReference type="PROSITE" id="PS00086">
    <property type="entry name" value="CYTOCHROME_P450"/>
    <property type="match status" value="1"/>
</dbReference>
<keyword evidence="8" id="KW-0812">Transmembrane</keyword>
<dbReference type="InterPro" id="IPR017972">
    <property type="entry name" value="Cyt_P450_CS"/>
</dbReference>
<evidence type="ECO:0000256" key="5">
    <source>
        <dbReference type="ARBA" id="ARBA00023004"/>
    </source>
</evidence>
<comment type="cofactor">
    <cofactor evidence="1 6">
        <name>heme</name>
        <dbReference type="ChEBI" id="CHEBI:30413"/>
    </cofactor>
</comment>
<dbReference type="PANTHER" id="PTHR24305">
    <property type="entry name" value="CYTOCHROME P450"/>
    <property type="match status" value="1"/>
</dbReference>
<dbReference type="PRINTS" id="PR00463">
    <property type="entry name" value="EP450I"/>
</dbReference>
<dbReference type="GO" id="GO:0020037">
    <property type="term" value="F:heme binding"/>
    <property type="evidence" value="ECO:0007669"/>
    <property type="project" value="InterPro"/>
</dbReference>
<feature type="transmembrane region" description="Helical" evidence="8">
    <location>
        <begin position="20"/>
        <end position="46"/>
    </location>
</feature>
<organism evidence="9 10">
    <name type="scientific">Phomopsis amygdali</name>
    <name type="common">Fusicoccum amygdali</name>
    <dbReference type="NCBI Taxonomy" id="1214568"/>
    <lineage>
        <taxon>Eukaryota</taxon>
        <taxon>Fungi</taxon>
        <taxon>Dikarya</taxon>
        <taxon>Ascomycota</taxon>
        <taxon>Pezizomycotina</taxon>
        <taxon>Sordariomycetes</taxon>
        <taxon>Sordariomycetidae</taxon>
        <taxon>Diaporthales</taxon>
        <taxon>Diaporthaceae</taxon>
        <taxon>Diaporthe</taxon>
    </lineage>
</organism>
<dbReference type="PRINTS" id="PR00385">
    <property type="entry name" value="P450"/>
</dbReference>
<evidence type="ECO:0000256" key="6">
    <source>
        <dbReference type="PIRSR" id="PIRSR602401-1"/>
    </source>
</evidence>
<comment type="similarity">
    <text evidence="2 7">Belongs to the cytochrome P450 family.</text>
</comment>
<keyword evidence="10" id="KW-1185">Reference proteome</keyword>
<reference evidence="9" key="1">
    <citation type="submission" date="2023-06" db="EMBL/GenBank/DDBJ databases">
        <authorList>
            <person name="Noh H."/>
        </authorList>
    </citation>
    <scope>NUCLEOTIDE SEQUENCE</scope>
    <source>
        <strain evidence="9">DUCC20226</strain>
    </source>
</reference>
<sequence length="546" mass="61263">MPMPLQVTYILPRASHAASLIAQGFFASFVFGILLLLAVAGYRLFFHPLSRIPGPRLAAITNCWLAYHVRNGHMLQLGKTLHTKYGSAVRIGPNEVWFNTKDAFRLIYSPTNGYEKSSFYLATELLKPRLDAHLRIQSPDTLDLLAERDMKRYRLQRRLIGPIYHTNNVKRYEAAVDAVLLRVIDQLRTLDGSEVDLKEWMHIITVECLGAVSLSWSPSYLADKSDGASGKHAYMGWRRKSVFGLFPLAVILEPLSKHFGRAFSVLWGVTYHTPKEGFKPFFPAVQKKITQRVRAVLRGKSKRDNRRDIMADLIQLHQDRPDEFKEQYLRRMAITNFGAGHETMTSTLISTFAMLGAHPEAQHRVAQEVPPCAGPLAYDDAVRLQLTQASIKEAQRLHPVIGMALPRRVPRTGMAVHGLCIPRGTTVGCNPVSLHRSADIFGRDAEAFRPERWLGGGNGGGDDDDSTRVMERYNLIWGGGARTCPGRHLAEMLVSKIVPALVANFEVEVTMPPEDEMPYYFMAMLTGVTARFVPKKVASQESEVTE</sequence>
<dbReference type="InterPro" id="IPR036396">
    <property type="entry name" value="Cyt_P450_sf"/>
</dbReference>
<keyword evidence="7" id="KW-0560">Oxidoreductase</keyword>
<keyword evidence="8" id="KW-1133">Transmembrane helix</keyword>
<dbReference type="EMBL" id="JAUJFL010000004">
    <property type="protein sequence ID" value="KAK2604091.1"/>
    <property type="molecule type" value="Genomic_DNA"/>
</dbReference>
<dbReference type="GO" id="GO:0016705">
    <property type="term" value="F:oxidoreductase activity, acting on paired donors, with incorporation or reduction of molecular oxygen"/>
    <property type="evidence" value="ECO:0007669"/>
    <property type="project" value="InterPro"/>
</dbReference>
<keyword evidence="3 6" id="KW-0349">Heme</keyword>
<evidence type="ECO:0000313" key="9">
    <source>
        <dbReference type="EMBL" id="KAK2604091.1"/>
    </source>
</evidence>
<dbReference type="Gene3D" id="1.10.630.10">
    <property type="entry name" value="Cytochrome P450"/>
    <property type="match status" value="1"/>
</dbReference>
<keyword evidence="4 6" id="KW-0479">Metal-binding</keyword>
<name>A0AAD9SDM7_PHOAM</name>
<dbReference type="GO" id="GO:0004497">
    <property type="term" value="F:monooxygenase activity"/>
    <property type="evidence" value="ECO:0007669"/>
    <property type="project" value="UniProtKB-KW"/>
</dbReference>
<dbReference type="InterPro" id="IPR002401">
    <property type="entry name" value="Cyt_P450_E_grp-I"/>
</dbReference>
<feature type="binding site" description="axial binding residue" evidence="6">
    <location>
        <position position="484"/>
    </location>
    <ligand>
        <name>heme</name>
        <dbReference type="ChEBI" id="CHEBI:30413"/>
    </ligand>
    <ligandPart>
        <name>Fe</name>
        <dbReference type="ChEBI" id="CHEBI:18248"/>
    </ligandPart>
</feature>
<dbReference type="InterPro" id="IPR001128">
    <property type="entry name" value="Cyt_P450"/>
</dbReference>
<evidence type="ECO:0000256" key="3">
    <source>
        <dbReference type="ARBA" id="ARBA00022617"/>
    </source>
</evidence>
<protein>
    <submittedName>
        <fullName evidence="9">Uncharacterized protein</fullName>
    </submittedName>
</protein>
<accession>A0AAD9SDM7</accession>
<dbReference type="GO" id="GO:0005506">
    <property type="term" value="F:iron ion binding"/>
    <property type="evidence" value="ECO:0007669"/>
    <property type="project" value="InterPro"/>
</dbReference>
<evidence type="ECO:0000256" key="1">
    <source>
        <dbReference type="ARBA" id="ARBA00001971"/>
    </source>
</evidence>
<evidence type="ECO:0000256" key="4">
    <source>
        <dbReference type="ARBA" id="ARBA00022723"/>
    </source>
</evidence>
<evidence type="ECO:0000256" key="8">
    <source>
        <dbReference type="SAM" id="Phobius"/>
    </source>
</evidence>
<proteinExistence type="inferred from homology"/>
<dbReference type="InterPro" id="IPR050121">
    <property type="entry name" value="Cytochrome_P450_monoxygenase"/>
</dbReference>
<dbReference type="AlphaFoldDB" id="A0AAD9SDM7"/>
<comment type="caution">
    <text evidence="9">The sequence shown here is derived from an EMBL/GenBank/DDBJ whole genome shotgun (WGS) entry which is preliminary data.</text>
</comment>
<dbReference type="PANTHER" id="PTHR24305:SF232">
    <property type="entry name" value="P450, PUTATIVE (EUROFUNG)-RELATED"/>
    <property type="match status" value="1"/>
</dbReference>
<gene>
    <name evidence="9" type="ORF">N8I77_007049</name>
</gene>
<dbReference type="Proteomes" id="UP001265746">
    <property type="component" value="Unassembled WGS sequence"/>
</dbReference>
<keyword evidence="5 6" id="KW-0408">Iron</keyword>
<dbReference type="Pfam" id="PF00067">
    <property type="entry name" value="p450"/>
    <property type="match status" value="1"/>
</dbReference>
<evidence type="ECO:0000313" key="10">
    <source>
        <dbReference type="Proteomes" id="UP001265746"/>
    </source>
</evidence>
<dbReference type="SUPFAM" id="SSF48264">
    <property type="entry name" value="Cytochrome P450"/>
    <property type="match status" value="1"/>
</dbReference>
<evidence type="ECO:0000256" key="7">
    <source>
        <dbReference type="RuleBase" id="RU000461"/>
    </source>
</evidence>